<organism evidence="1">
    <name type="scientific">Eutreptiella gymnastica</name>
    <dbReference type="NCBI Taxonomy" id="73025"/>
    <lineage>
        <taxon>Eukaryota</taxon>
        <taxon>Discoba</taxon>
        <taxon>Euglenozoa</taxon>
        <taxon>Euglenida</taxon>
        <taxon>Spirocuta</taxon>
        <taxon>Euglenophyceae</taxon>
        <taxon>Eutreptiales</taxon>
        <taxon>Eutreptiaceae</taxon>
        <taxon>Eutreptiella</taxon>
    </lineage>
</organism>
<sequence>MFAFAIVCYTLDVKQFGAKGSEILFELINKMLQERDPVLLDGSMGYLHYLFGGLRSLPKAPQREYFRGIPKAALGIFKEHYTLGRVVHWSGLTSVSGSIAVARKFAGLGGILVRVTAFTARAIRDWSAFAYEDELLLFPNFEAMVCKELHFVDTANQWELHLVEKKTHESKFVF</sequence>
<dbReference type="AlphaFoldDB" id="A0A7S4GG04"/>
<gene>
    <name evidence="1" type="ORF">EGYM00163_LOCUS47266</name>
</gene>
<name>A0A7S4GG04_9EUGL</name>
<protein>
    <recommendedName>
        <fullName evidence="2">NAD(P)(+)--arginine ADP-ribosyltransferase</fullName>
    </recommendedName>
</protein>
<reference evidence="1" key="1">
    <citation type="submission" date="2021-01" db="EMBL/GenBank/DDBJ databases">
        <authorList>
            <person name="Corre E."/>
            <person name="Pelletier E."/>
            <person name="Niang G."/>
            <person name="Scheremetjew M."/>
            <person name="Finn R."/>
            <person name="Kale V."/>
            <person name="Holt S."/>
            <person name="Cochrane G."/>
            <person name="Meng A."/>
            <person name="Brown T."/>
            <person name="Cohen L."/>
        </authorList>
    </citation>
    <scope>NUCLEOTIDE SEQUENCE</scope>
    <source>
        <strain evidence="1">CCMP1594</strain>
    </source>
</reference>
<evidence type="ECO:0000313" key="1">
    <source>
        <dbReference type="EMBL" id="CAE0835912.1"/>
    </source>
</evidence>
<evidence type="ECO:0008006" key="2">
    <source>
        <dbReference type="Google" id="ProtNLM"/>
    </source>
</evidence>
<dbReference type="SUPFAM" id="SSF56399">
    <property type="entry name" value="ADP-ribosylation"/>
    <property type="match status" value="1"/>
</dbReference>
<dbReference type="EMBL" id="HBJA01137430">
    <property type="protein sequence ID" value="CAE0835912.1"/>
    <property type="molecule type" value="Transcribed_RNA"/>
</dbReference>
<accession>A0A7S4GG04</accession>
<dbReference type="Gene3D" id="3.90.176.10">
    <property type="entry name" value="Toxin ADP-ribosyltransferase, Chain A, domain 1"/>
    <property type="match status" value="1"/>
</dbReference>
<proteinExistence type="predicted"/>